<protein>
    <submittedName>
        <fullName evidence="5">Cupin</fullName>
    </submittedName>
</protein>
<dbReference type="GO" id="GO:0032453">
    <property type="term" value="F:histone H3K4 demethylase activity"/>
    <property type="evidence" value="ECO:0007669"/>
    <property type="project" value="TreeGrafter"/>
</dbReference>
<keyword evidence="2" id="KW-0479">Metal-binding</keyword>
<gene>
    <name evidence="5" type="ORF">H5V45_13420</name>
</gene>
<dbReference type="GO" id="GO:0046872">
    <property type="term" value="F:metal ion binding"/>
    <property type="evidence" value="ECO:0007669"/>
    <property type="project" value="UniProtKB-KW"/>
</dbReference>
<dbReference type="PANTHER" id="PTHR13096">
    <property type="entry name" value="MINA53 MYC INDUCED NUCLEAR ANTIGEN"/>
    <property type="match status" value="1"/>
</dbReference>
<dbReference type="Pfam" id="PF08007">
    <property type="entry name" value="JmjC_2"/>
    <property type="match status" value="1"/>
</dbReference>
<dbReference type="AlphaFoldDB" id="A0A7X0VBE4"/>
<keyword evidence="3" id="KW-0408">Iron</keyword>
<comment type="caution">
    <text evidence="5">The sequence shown here is derived from an EMBL/GenBank/DDBJ whole genome shotgun (WGS) entry which is preliminary data.</text>
</comment>
<evidence type="ECO:0000256" key="3">
    <source>
        <dbReference type="ARBA" id="ARBA00023004"/>
    </source>
</evidence>
<evidence type="ECO:0000259" key="4">
    <source>
        <dbReference type="Pfam" id="PF08007"/>
    </source>
</evidence>
<dbReference type="InterPro" id="IPR039994">
    <property type="entry name" value="NO66-like"/>
</dbReference>
<dbReference type="InterPro" id="IPR003347">
    <property type="entry name" value="JmjC_dom"/>
</dbReference>
<dbReference type="PANTHER" id="PTHR13096:SF8">
    <property type="entry name" value="RIBOSOMAL OXYGENASE 1"/>
    <property type="match status" value="1"/>
</dbReference>
<accession>A0A7X0VBE4</accession>
<dbReference type="GO" id="GO:0051864">
    <property type="term" value="F:histone H3K36 demethylase activity"/>
    <property type="evidence" value="ECO:0007669"/>
    <property type="project" value="TreeGrafter"/>
</dbReference>
<comment type="cofactor">
    <cofactor evidence="1">
        <name>Fe(2+)</name>
        <dbReference type="ChEBI" id="CHEBI:29033"/>
    </cofactor>
</comment>
<feature type="domain" description="JmjC" evidence="4">
    <location>
        <begin position="132"/>
        <end position="171"/>
    </location>
</feature>
<reference evidence="5 6" key="1">
    <citation type="submission" date="2020-08" db="EMBL/GenBank/DDBJ databases">
        <authorList>
            <person name="Seo M.-J."/>
        </authorList>
    </citation>
    <scope>NUCLEOTIDE SEQUENCE [LARGE SCALE GENOMIC DNA]</scope>
    <source>
        <strain evidence="5 6">KIGAM211</strain>
    </source>
</reference>
<keyword evidence="6" id="KW-1185">Reference proteome</keyword>
<evidence type="ECO:0000313" key="6">
    <source>
        <dbReference type="Proteomes" id="UP000523955"/>
    </source>
</evidence>
<dbReference type="EMBL" id="JACKXE010000001">
    <property type="protein sequence ID" value="MBB6628320.1"/>
    <property type="molecule type" value="Genomic_DNA"/>
</dbReference>
<evidence type="ECO:0000256" key="1">
    <source>
        <dbReference type="ARBA" id="ARBA00001954"/>
    </source>
</evidence>
<name>A0A7X0VBE4_9ACTN</name>
<organism evidence="5 6">
    <name type="scientific">Nocardioides luti</name>
    <dbReference type="NCBI Taxonomy" id="2761101"/>
    <lineage>
        <taxon>Bacteria</taxon>
        <taxon>Bacillati</taxon>
        <taxon>Actinomycetota</taxon>
        <taxon>Actinomycetes</taxon>
        <taxon>Propionibacteriales</taxon>
        <taxon>Nocardioidaceae</taxon>
        <taxon>Nocardioides</taxon>
    </lineage>
</organism>
<sequence length="382" mass="41038">MSADAPGSALDLLSGDAQTFLAKVWASRVHVHHADPDALVGLLSLDDVDELLTSSAIRTPSVRIAQDGAVLPESSYTRGATLAGRPLSGLVDGRRALALFDGGATIVLQGLHRYWPALTALIAELELELGHPCQANAYLTPPGAQGFAVHSDSHDVFVFQTAGSKQWEVHTPDGVEEPLLVPGISMYLPTGTPHAARAQDTVSLHVTLGINQLTWRGLVERSVRDVLAGVSDEHLPAGWLDDPDRLADELGRRLELLAGNVRNLDAGGAVDAEVRRFLTTRPSRLAGGLHDVLAAGDLADGTLLRRRAGHPCVLLAGADPSRVEVLLGDRSLDVPARIRPALEEVRSRRELRPSDLADHLDEQSRLVLCRRLVREGLLEVVR</sequence>
<evidence type="ECO:0000256" key="2">
    <source>
        <dbReference type="ARBA" id="ARBA00022723"/>
    </source>
</evidence>
<proteinExistence type="predicted"/>
<dbReference type="SUPFAM" id="SSF51197">
    <property type="entry name" value="Clavaminate synthase-like"/>
    <property type="match status" value="1"/>
</dbReference>
<dbReference type="Proteomes" id="UP000523955">
    <property type="component" value="Unassembled WGS sequence"/>
</dbReference>
<dbReference type="Gene3D" id="2.60.120.650">
    <property type="entry name" value="Cupin"/>
    <property type="match status" value="1"/>
</dbReference>
<evidence type="ECO:0000313" key="5">
    <source>
        <dbReference type="EMBL" id="MBB6628320.1"/>
    </source>
</evidence>